<reference evidence="1 2" key="1">
    <citation type="journal article" date="2019" name="Nat. Ecol. Evol.">
        <title>Megaphylogeny resolves global patterns of mushroom evolution.</title>
        <authorList>
            <person name="Varga T."/>
            <person name="Krizsan K."/>
            <person name="Foldi C."/>
            <person name="Dima B."/>
            <person name="Sanchez-Garcia M."/>
            <person name="Sanchez-Ramirez S."/>
            <person name="Szollosi G.J."/>
            <person name="Szarkandi J.G."/>
            <person name="Papp V."/>
            <person name="Albert L."/>
            <person name="Andreopoulos W."/>
            <person name="Angelini C."/>
            <person name="Antonin V."/>
            <person name="Barry K.W."/>
            <person name="Bougher N.L."/>
            <person name="Buchanan P."/>
            <person name="Buyck B."/>
            <person name="Bense V."/>
            <person name="Catcheside P."/>
            <person name="Chovatia M."/>
            <person name="Cooper J."/>
            <person name="Damon W."/>
            <person name="Desjardin D."/>
            <person name="Finy P."/>
            <person name="Geml J."/>
            <person name="Haridas S."/>
            <person name="Hughes K."/>
            <person name="Justo A."/>
            <person name="Karasinski D."/>
            <person name="Kautmanova I."/>
            <person name="Kiss B."/>
            <person name="Kocsube S."/>
            <person name="Kotiranta H."/>
            <person name="LaButti K.M."/>
            <person name="Lechner B.E."/>
            <person name="Liimatainen K."/>
            <person name="Lipzen A."/>
            <person name="Lukacs Z."/>
            <person name="Mihaltcheva S."/>
            <person name="Morgado L.N."/>
            <person name="Niskanen T."/>
            <person name="Noordeloos M.E."/>
            <person name="Ohm R.A."/>
            <person name="Ortiz-Santana B."/>
            <person name="Ovrebo C."/>
            <person name="Racz N."/>
            <person name="Riley R."/>
            <person name="Savchenko A."/>
            <person name="Shiryaev A."/>
            <person name="Soop K."/>
            <person name="Spirin V."/>
            <person name="Szebenyi C."/>
            <person name="Tomsovsky M."/>
            <person name="Tulloss R.E."/>
            <person name="Uehling J."/>
            <person name="Grigoriev I.V."/>
            <person name="Vagvolgyi C."/>
            <person name="Papp T."/>
            <person name="Martin F.M."/>
            <person name="Miettinen O."/>
            <person name="Hibbett D.S."/>
            <person name="Nagy L.G."/>
        </authorList>
    </citation>
    <scope>NUCLEOTIDE SEQUENCE [LARGE SCALE GENOMIC DNA]</scope>
    <source>
        <strain evidence="1 2">FP101781</strain>
    </source>
</reference>
<evidence type="ECO:0000313" key="2">
    <source>
        <dbReference type="Proteomes" id="UP000298030"/>
    </source>
</evidence>
<keyword evidence="2" id="KW-1185">Reference proteome</keyword>
<proteinExistence type="predicted"/>
<dbReference type="Proteomes" id="UP000298030">
    <property type="component" value="Unassembled WGS sequence"/>
</dbReference>
<accession>A0A4Y7RME1</accession>
<gene>
    <name evidence="1" type="ORF">FA13DRAFT_1047211</name>
</gene>
<dbReference type="EMBL" id="QPFP01000486">
    <property type="protein sequence ID" value="TEB09910.1"/>
    <property type="molecule type" value="Genomic_DNA"/>
</dbReference>
<evidence type="ECO:0000313" key="1">
    <source>
        <dbReference type="EMBL" id="TEB09910.1"/>
    </source>
</evidence>
<dbReference type="AlphaFoldDB" id="A0A4Y7RME1"/>
<protein>
    <submittedName>
        <fullName evidence="1">Uncharacterized protein</fullName>
    </submittedName>
</protein>
<organism evidence="1 2">
    <name type="scientific">Coprinellus micaceus</name>
    <name type="common">Glistening ink-cap mushroom</name>
    <name type="synonym">Coprinus micaceus</name>
    <dbReference type="NCBI Taxonomy" id="71717"/>
    <lineage>
        <taxon>Eukaryota</taxon>
        <taxon>Fungi</taxon>
        <taxon>Dikarya</taxon>
        <taxon>Basidiomycota</taxon>
        <taxon>Agaricomycotina</taxon>
        <taxon>Agaricomycetes</taxon>
        <taxon>Agaricomycetidae</taxon>
        <taxon>Agaricales</taxon>
        <taxon>Agaricineae</taxon>
        <taxon>Psathyrellaceae</taxon>
        <taxon>Coprinellus</taxon>
    </lineage>
</organism>
<sequence length="155" mass="17546">MYRTHLKYDVQFLWLESFPEVSETQGSCSSGCIRLEQFKCKGRDARTNPLAGLNQQIRRGGSLKEWKRTHYAVYDVTALNGEQCACRQMQTVCGTMNRPVGALKLHLLGRSWRPRGSHTEHLEAHCALIGSHWRLKPSFAEAWGCPRDGLGISSK</sequence>
<comment type="caution">
    <text evidence="1">The sequence shown here is derived from an EMBL/GenBank/DDBJ whole genome shotgun (WGS) entry which is preliminary data.</text>
</comment>
<name>A0A4Y7RME1_COPMI</name>